<dbReference type="EMBL" id="BX950851">
    <property type="protein sequence ID" value="CAG73312.1"/>
    <property type="molecule type" value="Genomic_DNA"/>
</dbReference>
<evidence type="ECO:0000259" key="1">
    <source>
        <dbReference type="Pfam" id="PF09346"/>
    </source>
</evidence>
<dbReference type="Gene3D" id="3.40.1580.10">
    <property type="entry name" value="SMI1/KNR4-like"/>
    <property type="match status" value="1"/>
</dbReference>
<dbReference type="InterPro" id="IPR037883">
    <property type="entry name" value="Knr4/Smi1-like_sf"/>
</dbReference>
<name>Q6DA63_PECAS</name>
<organism evidence="2 3">
    <name type="scientific">Pectobacterium atrosepticum (strain SCRI 1043 / ATCC BAA-672)</name>
    <name type="common">Erwinia carotovora subsp. atroseptica</name>
    <dbReference type="NCBI Taxonomy" id="218491"/>
    <lineage>
        <taxon>Bacteria</taxon>
        <taxon>Pseudomonadati</taxon>
        <taxon>Pseudomonadota</taxon>
        <taxon>Gammaproteobacteria</taxon>
        <taxon>Enterobacterales</taxon>
        <taxon>Pectobacteriaceae</taxon>
        <taxon>Pectobacterium</taxon>
    </lineage>
</organism>
<dbReference type="KEGG" id="eca:ECA0394"/>
<evidence type="ECO:0000313" key="2">
    <source>
        <dbReference type="EMBL" id="CAG73312.1"/>
    </source>
</evidence>
<dbReference type="SUPFAM" id="SSF160631">
    <property type="entry name" value="SMI1/KNR4-like"/>
    <property type="match status" value="1"/>
</dbReference>
<reference evidence="2" key="1">
    <citation type="submission" date="2004-02" db="EMBL/GenBank/DDBJ databases">
        <title>The genome sequence of the enterobacterial phytopathogen Erwinia carotovora subsp. atroseptica SCRI1043 and functional genomic identification of novel virulence factors.</title>
        <authorList>
            <person name="Bell K.S."/>
            <person name="Sebaihia M."/>
            <person name="Pritchard L."/>
            <person name="Holden M."/>
            <person name="Hyman L.J."/>
            <person name="Holeva M.C."/>
            <person name="Thomson N.R."/>
            <person name="Bentley S.D."/>
            <person name="Churcher C."/>
            <person name="Mungall K."/>
            <person name="Atkin R."/>
            <person name="Bason N."/>
            <person name="Brooks K."/>
            <person name="Chillingworth T."/>
            <person name="Clark K."/>
            <person name="Doggett J."/>
            <person name="Fraser A."/>
            <person name="Hance Z."/>
            <person name="Hauser H."/>
            <person name="Jagels K."/>
            <person name="Moule S."/>
            <person name="Norbertczak H."/>
            <person name="Ormond D."/>
            <person name="Price C."/>
            <person name="Quail M.A."/>
            <person name="Sanders M."/>
            <person name="Walker D."/>
            <person name="Whitehead S."/>
            <person name="Salmond G.P.C."/>
            <person name="Birch P.R.J."/>
            <person name="Barrell B.G."/>
            <person name="Parkhill J."/>
            <person name="Toth I.K."/>
        </authorList>
    </citation>
    <scope>NUCLEOTIDE SEQUENCE</scope>
    <source>
        <strain evidence="2">SCRI1043</strain>
    </source>
</reference>
<proteinExistence type="predicted"/>
<dbReference type="AlphaFoldDB" id="Q6DA63"/>
<dbReference type="HOGENOM" id="CLU_151874_0_0_6"/>
<sequence length="132" mass="15739">MTDRAMMYQKYLYSGFSFPDSFINYVSQSELEDIEPWWLFCSSSNYVDFWCEKVRELYPERKLIPFANWRYSDDIVCFDGEDTSGNPKVYYVHAFASSGWEDRGYTDDFTEWLKIASLESARNKEERAEDDV</sequence>
<dbReference type="eggNOG" id="ENOG5032WIZ">
    <property type="taxonomic scope" value="Bacteria"/>
</dbReference>
<dbReference type="RefSeq" id="WP_011092022.1">
    <property type="nucleotide sequence ID" value="NC_004547.2"/>
</dbReference>
<gene>
    <name evidence="2" type="ordered locus">ECA0394</name>
</gene>
<keyword evidence="3" id="KW-1185">Reference proteome</keyword>
<feature type="domain" description="Knr4/Smi1-like" evidence="1">
    <location>
        <begin position="15"/>
        <end position="114"/>
    </location>
</feature>
<dbReference type="Proteomes" id="UP000007966">
    <property type="component" value="Chromosome"/>
</dbReference>
<dbReference type="DNASU" id="2882912"/>
<dbReference type="InterPro" id="IPR018958">
    <property type="entry name" value="Knr4/Smi1-like_dom"/>
</dbReference>
<evidence type="ECO:0000313" key="3">
    <source>
        <dbReference type="Proteomes" id="UP000007966"/>
    </source>
</evidence>
<protein>
    <recommendedName>
        <fullName evidence="1">Knr4/Smi1-like domain-containing protein</fullName>
    </recommendedName>
</protein>
<accession>Q6DA63</accession>
<dbReference type="Pfam" id="PF09346">
    <property type="entry name" value="SMI1_KNR4"/>
    <property type="match status" value="1"/>
</dbReference>